<sequence>MEFSIEPIPVWAMCYLVNADTEGITDEEKAIIDKWWEQNNVVTVSPATDEEGSSHPYFSHFPAFGLGSDVIDCNVMMMK</sequence>
<dbReference type="EMBL" id="PUBV01000017">
    <property type="protein sequence ID" value="PWB06966.1"/>
    <property type="molecule type" value="Genomic_DNA"/>
</dbReference>
<evidence type="ECO:0000313" key="3">
    <source>
        <dbReference type="Proteomes" id="UP000244925"/>
    </source>
</evidence>
<reference evidence="3" key="1">
    <citation type="submission" date="2018-02" db="EMBL/GenBank/DDBJ databases">
        <authorList>
            <person name="Clavel T."/>
            <person name="Strowig T."/>
        </authorList>
    </citation>
    <scope>NUCLEOTIDE SEQUENCE [LARGE SCALE GENOMIC DNA]</scope>
    <source>
        <strain evidence="3">DSM 100764</strain>
    </source>
</reference>
<dbReference type="Proteomes" id="UP000244925">
    <property type="component" value="Unassembled WGS sequence"/>
</dbReference>
<gene>
    <name evidence="2" type="ORF">C5O25_08705</name>
</gene>
<accession>A0A2V1IRA5</accession>
<keyword evidence="3" id="KW-1185">Reference proteome</keyword>
<organism evidence="2 3">
    <name type="scientific">Paramuribaculum intestinale</name>
    <dbReference type="NCBI Taxonomy" id="2094151"/>
    <lineage>
        <taxon>Bacteria</taxon>
        <taxon>Pseudomonadati</taxon>
        <taxon>Bacteroidota</taxon>
        <taxon>Bacteroidia</taxon>
        <taxon>Bacteroidales</taxon>
        <taxon>Muribaculaceae</taxon>
        <taxon>Paramuribaculum</taxon>
    </lineage>
</organism>
<name>A0A2V1IRA5_9BACT</name>
<evidence type="ECO:0000259" key="1">
    <source>
        <dbReference type="Pfam" id="PF21977"/>
    </source>
</evidence>
<proteinExistence type="predicted"/>
<dbReference type="AlphaFoldDB" id="A0A2V1IRA5"/>
<comment type="caution">
    <text evidence="2">The sequence shown here is derived from an EMBL/GenBank/DDBJ whole genome shotgun (WGS) entry which is preliminary data.</text>
</comment>
<evidence type="ECO:0000313" key="2">
    <source>
        <dbReference type="EMBL" id="PWB06966.1"/>
    </source>
</evidence>
<dbReference type="InterPro" id="IPR053839">
    <property type="entry name" value="DUF6926"/>
</dbReference>
<dbReference type="RefSeq" id="WP_107036351.1">
    <property type="nucleotide sequence ID" value="NZ_CARBNI010000017.1"/>
</dbReference>
<dbReference type="Pfam" id="PF21977">
    <property type="entry name" value="DUF6926"/>
    <property type="match status" value="1"/>
</dbReference>
<dbReference type="GeneID" id="93423554"/>
<feature type="domain" description="DUF6926" evidence="1">
    <location>
        <begin position="5"/>
        <end position="77"/>
    </location>
</feature>
<protein>
    <recommendedName>
        <fullName evidence="1">DUF6926 domain-containing protein</fullName>
    </recommendedName>
</protein>